<dbReference type="InterPro" id="IPR036259">
    <property type="entry name" value="MFS_trans_sf"/>
</dbReference>
<dbReference type="Pfam" id="PF07690">
    <property type="entry name" value="MFS_1"/>
    <property type="match status" value="1"/>
</dbReference>
<keyword evidence="3 7" id="KW-0812">Transmembrane</keyword>
<feature type="transmembrane region" description="Helical" evidence="7">
    <location>
        <begin position="334"/>
        <end position="358"/>
    </location>
</feature>
<dbReference type="EMBL" id="CAEY01000920">
    <property type="status" value="NOT_ANNOTATED_CDS"/>
    <property type="molecule type" value="Genomic_DNA"/>
</dbReference>
<dbReference type="Proteomes" id="UP000015104">
    <property type="component" value="Unassembled WGS sequence"/>
</dbReference>
<sequence>MANRSNSRIKWRFVFVAISFYGFILNHGIKNILSVTIVAMSDPDTNNTSSSGLTTTLMSSSNDTNSNKLNWSHDTRNTVLQAFFYGYTASQLPAGRIAEIFGSKHIFGTGVFTASMLSFAFPFAARWSVTAAFIVRLFQGLCLGVTFPAMHSMYARWAPIKERSIVGSFIYSGGPIGIVFSGTLAGYLSGTDFLGGWPAIYYILGASGVIWYILWLTLVYESPEDHPWINEREVALINLGRAKTKDSKAPSLPIEDLLTSLPLFAAIVSQFSYTWGLYVVATQEPTYLAEILNMKIESNGLLSSLPHLSAAICSMLFGVICDRIRRSGRFSITCLRKFFTAIGAFGPAICFIIIPSLGTDRVKVVVLFIVAISLGAATLAGSSIVHVEMAPTFAGTLMGITNCFSNMPGVLIQSAVKEFVGEDETLKNWSKVFYLTAGIYALGGLAFVLFASARLQTWDPEYSRQKQIVHCREPTYGTTDSTDGHTSSEPEI</sequence>
<dbReference type="HOGENOM" id="CLU_001265_5_0_1"/>
<dbReference type="FunFam" id="1.20.1250.20:FF:000003">
    <property type="entry name" value="Solute carrier family 17 member 3"/>
    <property type="match status" value="1"/>
</dbReference>
<gene>
    <name evidence="9" type="primary">107369502</name>
</gene>
<protein>
    <recommendedName>
        <fullName evidence="8">Major facilitator superfamily (MFS) profile domain-containing protein</fullName>
    </recommendedName>
</protein>
<evidence type="ECO:0000313" key="10">
    <source>
        <dbReference type="Proteomes" id="UP000015104"/>
    </source>
</evidence>
<dbReference type="CDD" id="cd17318">
    <property type="entry name" value="MFS_SLC17"/>
    <property type="match status" value="1"/>
</dbReference>
<dbReference type="EnsemblMetazoa" id="tetur32g00260.1">
    <property type="protein sequence ID" value="tetur32g00260.1"/>
    <property type="gene ID" value="tetur32g00260"/>
</dbReference>
<reference evidence="10" key="1">
    <citation type="submission" date="2011-08" db="EMBL/GenBank/DDBJ databases">
        <authorList>
            <person name="Rombauts S."/>
        </authorList>
    </citation>
    <scope>NUCLEOTIDE SEQUENCE</scope>
    <source>
        <strain evidence="10">London</strain>
    </source>
</reference>
<evidence type="ECO:0000256" key="2">
    <source>
        <dbReference type="ARBA" id="ARBA00022448"/>
    </source>
</evidence>
<dbReference type="Gene3D" id="1.20.1250.20">
    <property type="entry name" value="MFS general substrate transporter like domains"/>
    <property type="match status" value="2"/>
</dbReference>
<keyword evidence="2" id="KW-0813">Transport</keyword>
<name>T1L1N4_TETUR</name>
<dbReference type="eggNOG" id="KOG2532">
    <property type="taxonomic scope" value="Eukaryota"/>
</dbReference>
<dbReference type="AlphaFoldDB" id="T1L1N4"/>
<dbReference type="GO" id="GO:0015293">
    <property type="term" value="F:symporter activity"/>
    <property type="evidence" value="ECO:0007669"/>
    <property type="project" value="UniProtKB-KW"/>
</dbReference>
<feature type="transmembrane region" description="Helical" evidence="7">
    <location>
        <begin position="106"/>
        <end position="125"/>
    </location>
</feature>
<feature type="transmembrane region" description="Helical" evidence="7">
    <location>
        <begin position="165"/>
        <end position="187"/>
    </location>
</feature>
<evidence type="ECO:0000256" key="7">
    <source>
        <dbReference type="SAM" id="Phobius"/>
    </source>
</evidence>
<dbReference type="OMA" id="LFLMAQT"/>
<keyword evidence="5 7" id="KW-1133">Transmembrane helix</keyword>
<reference evidence="9" key="2">
    <citation type="submission" date="2015-06" db="UniProtKB">
        <authorList>
            <consortium name="EnsemblMetazoa"/>
        </authorList>
    </citation>
    <scope>IDENTIFICATION</scope>
</reference>
<dbReference type="STRING" id="32264.T1L1N4"/>
<evidence type="ECO:0000256" key="4">
    <source>
        <dbReference type="ARBA" id="ARBA00022847"/>
    </source>
</evidence>
<keyword evidence="4" id="KW-0769">Symport</keyword>
<keyword evidence="10" id="KW-1185">Reference proteome</keyword>
<dbReference type="OrthoDB" id="2985014at2759"/>
<evidence type="ECO:0000256" key="6">
    <source>
        <dbReference type="ARBA" id="ARBA00023136"/>
    </source>
</evidence>
<evidence type="ECO:0000313" key="9">
    <source>
        <dbReference type="EnsemblMetazoa" id="tetur32g00260.1"/>
    </source>
</evidence>
<feature type="transmembrane region" description="Helical" evidence="7">
    <location>
        <begin position="432"/>
        <end position="455"/>
    </location>
</feature>
<feature type="transmembrane region" description="Helical" evidence="7">
    <location>
        <begin position="364"/>
        <end position="385"/>
    </location>
</feature>
<evidence type="ECO:0000256" key="5">
    <source>
        <dbReference type="ARBA" id="ARBA00022989"/>
    </source>
</evidence>
<dbReference type="GO" id="GO:0006820">
    <property type="term" value="P:monoatomic anion transport"/>
    <property type="evidence" value="ECO:0007669"/>
    <property type="project" value="TreeGrafter"/>
</dbReference>
<feature type="transmembrane region" description="Helical" evidence="7">
    <location>
        <begin position="199"/>
        <end position="220"/>
    </location>
</feature>
<feature type="domain" description="Major facilitator superfamily (MFS) profile" evidence="8">
    <location>
        <begin position="14"/>
        <end position="455"/>
    </location>
</feature>
<accession>T1L1N4</accession>
<dbReference type="GO" id="GO:0016020">
    <property type="term" value="C:membrane"/>
    <property type="evidence" value="ECO:0007669"/>
    <property type="project" value="UniProtKB-SubCell"/>
</dbReference>
<proteinExistence type="predicted"/>
<evidence type="ECO:0000256" key="3">
    <source>
        <dbReference type="ARBA" id="ARBA00022692"/>
    </source>
</evidence>
<evidence type="ECO:0000259" key="8">
    <source>
        <dbReference type="PROSITE" id="PS50850"/>
    </source>
</evidence>
<dbReference type="PROSITE" id="PS50850">
    <property type="entry name" value="MFS"/>
    <property type="match status" value="1"/>
</dbReference>
<evidence type="ECO:0000256" key="1">
    <source>
        <dbReference type="ARBA" id="ARBA00004141"/>
    </source>
</evidence>
<organism evidence="9 10">
    <name type="scientific">Tetranychus urticae</name>
    <name type="common">Two-spotted spider mite</name>
    <dbReference type="NCBI Taxonomy" id="32264"/>
    <lineage>
        <taxon>Eukaryota</taxon>
        <taxon>Metazoa</taxon>
        <taxon>Ecdysozoa</taxon>
        <taxon>Arthropoda</taxon>
        <taxon>Chelicerata</taxon>
        <taxon>Arachnida</taxon>
        <taxon>Acari</taxon>
        <taxon>Acariformes</taxon>
        <taxon>Trombidiformes</taxon>
        <taxon>Prostigmata</taxon>
        <taxon>Eleutherengona</taxon>
        <taxon>Raphignathae</taxon>
        <taxon>Tetranychoidea</taxon>
        <taxon>Tetranychidae</taxon>
        <taxon>Tetranychus</taxon>
    </lineage>
</organism>
<keyword evidence="6 7" id="KW-0472">Membrane</keyword>
<dbReference type="KEGG" id="tut:107369502"/>
<dbReference type="PANTHER" id="PTHR11662">
    <property type="entry name" value="SOLUTE CARRIER FAMILY 17"/>
    <property type="match status" value="1"/>
</dbReference>
<feature type="transmembrane region" description="Helical" evidence="7">
    <location>
        <begin position="257"/>
        <end position="281"/>
    </location>
</feature>
<dbReference type="InterPro" id="IPR050382">
    <property type="entry name" value="MFS_Na/Anion_cotransporter"/>
</dbReference>
<dbReference type="InterPro" id="IPR020846">
    <property type="entry name" value="MFS_dom"/>
</dbReference>
<dbReference type="InterPro" id="IPR011701">
    <property type="entry name" value="MFS"/>
</dbReference>
<dbReference type="FunFam" id="1.20.1250.20:FF:000423">
    <property type="entry name" value="Putative inorganic phosphate cotransporter-like Protein"/>
    <property type="match status" value="1"/>
</dbReference>
<dbReference type="PANTHER" id="PTHR11662:SF399">
    <property type="entry name" value="FI19708P1-RELATED"/>
    <property type="match status" value="1"/>
</dbReference>
<feature type="transmembrane region" description="Helical" evidence="7">
    <location>
        <begin position="301"/>
        <end position="322"/>
    </location>
</feature>
<comment type="subcellular location">
    <subcellularLocation>
        <location evidence="1">Membrane</location>
        <topology evidence="1">Multi-pass membrane protein</topology>
    </subcellularLocation>
</comment>
<dbReference type="SUPFAM" id="SSF103473">
    <property type="entry name" value="MFS general substrate transporter"/>
    <property type="match status" value="1"/>
</dbReference>
<feature type="transmembrane region" description="Helical" evidence="7">
    <location>
        <begin position="131"/>
        <end position="153"/>
    </location>
</feature>